<dbReference type="RefSeq" id="WP_041960755.1">
    <property type="nucleotide sequence ID" value="NZ_JRPN01000055.1"/>
</dbReference>
<dbReference type="GO" id="GO:0008483">
    <property type="term" value="F:transaminase activity"/>
    <property type="evidence" value="ECO:0007669"/>
    <property type="project" value="UniProtKB-KW"/>
</dbReference>
<keyword evidence="3 7" id="KW-0032">Aminotransferase</keyword>
<evidence type="ECO:0000256" key="2">
    <source>
        <dbReference type="ARBA" id="ARBA00008954"/>
    </source>
</evidence>
<dbReference type="FunFam" id="3.40.640.10:FF:000014">
    <property type="entry name" value="Adenosylmethionine-8-amino-7-oxononanoate aminotransferase, probable"/>
    <property type="match status" value="1"/>
</dbReference>
<dbReference type="InterPro" id="IPR015421">
    <property type="entry name" value="PyrdxlP-dep_Trfase_major"/>
</dbReference>
<dbReference type="InterPro" id="IPR015424">
    <property type="entry name" value="PyrdxlP-dep_Trfase"/>
</dbReference>
<dbReference type="AlphaFoldDB" id="A0A0A3XFN9"/>
<dbReference type="PIRSF" id="PIRSF000521">
    <property type="entry name" value="Transaminase_4ab_Lys_Orn"/>
    <property type="match status" value="1"/>
</dbReference>
<evidence type="ECO:0000256" key="4">
    <source>
        <dbReference type="ARBA" id="ARBA00022679"/>
    </source>
</evidence>
<dbReference type="Pfam" id="PF00202">
    <property type="entry name" value="Aminotran_3"/>
    <property type="match status" value="1"/>
</dbReference>
<dbReference type="SUPFAM" id="SSF53383">
    <property type="entry name" value="PLP-dependent transferases"/>
    <property type="match status" value="1"/>
</dbReference>
<dbReference type="EMBL" id="JRPN01000055">
    <property type="protein sequence ID" value="KGT73247.1"/>
    <property type="molecule type" value="Genomic_DNA"/>
</dbReference>
<dbReference type="InterPro" id="IPR015422">
    <property type="entry name" value="PyrdxlP-dep_Trfase_small"/>
</dbReference>
<dbReference type="CDD" id="cd00610">
    <property type="entry name" value="OAT_like"/>
    <property type="match status" value="1"/>
</dbReference>
<dbReference type="GO" id="GO:0030170">
    <property type="term" value="F:pyridoxal phosphate binding"/>
    <property type="evidence" value="ECO:0007669"/>
    <property type="project" value="InterPro"/>
</dbReference>
<organism evidence="7 8">
    <name type="scientific">Bradyrhizobium japonicum</name>
    <dbReference type="NCBI Taxonomy" id="375"/>
    <lineage>
        <taxon>Bacteria</taxon>
        <taxon>Pseudomonadati</taxon>
        <taxon>Pseudomonadota</taxon>
        <taxon>Alphaproteobacteria</taxon>
        <taxon>Hyphomicrobiales</taxon>
        <taxon>Nitrobacteraceae</taxon>
        <taxon>Bradyrhizobium</taxon>
    </lineage>
</organism>
<dbReference type="Proteomes" id="UP000030377">
    <property type="component" value="Unassembled WGS sequence"/>
</dbReference>
<name>A0A0A3XFN9_BRAJP</name>
<comment type="cofactor">
    <cofactor evidence="1">
        <name>pyridoxal 5'-phosphate</name>
        <dbReference type="ChEBI" id="CHEBI:597326"/>
    </cofactor>
</comment>
<dbReference type="Gene3D" id="3.90.1150.10">
    <property type="entry name" value="Aspartate Aminotransferase, domain 1"/>
    <property type="match status" value="1"/>
</dbReference>
<dbReference type="InterPro" id="IPR005814">
    <property type="entry name" value="Aminotrans_3"/>
</dbReference>
<evidence type="ECO:0000256" key="3">
    <source>
        <dbReference type="ARBA" id="ARBA00022576"/>
    </source>
</evidence>
<comment type="caution">
    <text evidence="7">The sequence shown here is derived from an EMBL/GenBank/DDBJ whole genome shotgun (WGS) entry which is preliminary data.</text>
</comment>
<sequence length="459" mass="50084">MADEITRARELAPIERQALDHVWIHSARWLDLAEGEGLHVIVRGEGSTLYDAHGRTFLDGLAGLFLVNVGHGRREIGEAMGKQAAEIAYVSAASYTSLPAVQLGEILAQLTPGDLNRFFFCSGGSEAVESAIKIVKQVQVMRGYPKRYKIIARRGGYHGATMGAMSITSSRDEKYFGPFMYGVSFVSSPNSYRNDFGLEGEAGDLACANAIEQEILAQGPETVAAFIGEPISTANNAHVPSKKYWQRVREICDKYGVLLILDEVINGFGRTGTMFATEQFGVVPDLMTMAKGLSSGYAPIGAVAVSDRIYDEFKKQDTALCHLLTFGGQAVSCAAALKNIEILQREELSLRSASNGTYMLEKMQGLRSHPTVGDVRGLGLMCVAELVSNKATKEPFPLPWKHPFIRRVSQLMAQRGLLSRVIVSVHLCPPLVATRGEIDRMVAIVDESLTIAEKEYGFT</sequence>
<evidence type="ECO:0000256" key="5">
    <source>
        <dbReference type="ARBA" id="ARBA00022898"/>
    </source>
</evidence>
<proteinExistence type="inferred from homology"/>
<reference evidence="7 8" key="1">
    <citation type="submission" date="2014-09" db="EMBL/GenBank/DDBJ databases">
        <title>Draft genome of Bradyrhizobium japonicum Is-34.</title>
        <authorList>
            <person name="Tsurumaru H."/>
            <person name="Yamakawa T."/>
            <person name="Hashimoto S."/>
            <person name="Okizaki K."/>
            <person name="Kanesaki Y."/>
            <person name="Yoshikawa H."/>
            <person name="Yajima S."/>
        </authorList>
    </citation>
    <scope>NUCLEOTIDE SEQUENCE [LARGE SCALE GENOMIC DNA]</scope>
    <source>
        <strain evidence="7 8">Is-34</strain>
    </source>
</reference>
<keyword evidence="5 6" id="KW-0663">Pyridoxal phosphate</keyword>
<dbReference type="PROSITE" id="PS00600">
    <property type="entry name" value="AA_TRANSFER_CLASS_3"/>
    <property type="match status" value="1"/>
</dbReference>
<dbReference type="PANTHER" id="PTHR43094:SF1">
    <property type="entry name" value="AMINOTRANSFERASE CLASS-III"/>
    <property type="match status" value="1"/>
</dbReference>
<protein>
    <submittedName>
        <fullName evidence="7">Class III aminotransferase</fullName>
    </submittedName>
</protein>
<evidence type="ECO:0000256" key="1">
    <source>
        <dbReference type="ARBA" id="ARBA00001933"/>
    </source>
</evidence>
<evidence type="ECO:0000313" key="7">
    <source>
        <dbReference type="EMBL" id="KGT73247.1"/>
    </source>
</evidence>
<dbReference type="InterPro" id="IPR049704">
    <property type="entry name" value="Aminotrans_3_PPA_site"/>
</dbReference>
<accession>A0A0A3XFN9</accession>
<keyword evidence="4 7" id="KW-0808">Transferase</keyword>
<evidence type="ECO:0000313" key="8">
    <source>
        <dbReference type="Proteomes" id="UP000030377"/>
    </source>
</evidence>
<dbReference type="PANTHER" id="PTHR43094">
    <property type="entry name" value="AMINOTRANSFERASE"/>
    <property type="match status" value="1"/>
</dbReference>
<comment type="similarity">
    <text evidence="2 6">Belongs to the class-III pyridoxal-phosphate-dependent aminotransferase family.</text>
</comment>
<dbReference type="Gene3D" id="3.40.640.10">
    <property type="entry name" value="Type I PLP-dependent aspartate aminotransferase-like (Major domain)"/>
    <property type="match status" value="1"/>
</dbReference>
<gene>
    <name evidence="7" type="ORF">MA20_45450</name>
</gene>
<evidence type="ECO:0000256" key="6">
    <source>
        <dbReference type="RuleBase" id="RU003560"/>
    </source>
</evidence>